<feature type="transmembrane region" description="Helical" evidence="1">
    <location>
        <begin position="715"/>
        <end position="733"/>
    </location>
</feature>
<keyword evidence="1" id="KW-0472">Membrane</keyword>
<dbReference type="Proteomes" id="UP000016936">
    <property type="component" value="Unassembled WGS sequence"/>
</dbReference>
<feature type="transmembrane region" description="Helical" evidence="1">
    <location>
        <begin position="456"/>
        <end position="477"/>
    </location>
</feature>
<keyword evidence="2" id="KW-0732">Signal</keyword>
<gene>
    <name evidence="4" type="ORF">COCHEDRAFT_1224329</name>
</gene>
<dbReference type="InterPro" id="IPR002656">
    <property type="entry name" value="Acyl_transf_3_dom"/>
</dbReference>
<name>M2UXF5_COCH5</name>
<dbReference type="STRING" id="701091.M2UXF5"/>
<feature type="signal peptide" evidence="2">
    <location>
        <begin position="1"/>
        <end position="20"/>
    </location>
</feature>
<protein>
    <recommendedName>
        <fullName evidence="3">Acyltransferase 3 domain-containing protein</fullName>
    </recommendedName>
</protein>
<feature type="transmembrane region" description="Helical" evidence="1">
    <location>
        <begin position="506"/>
        <end position="532"/>
    </location>
</feature>
<dbReference type="OrthoDB" id="5819582at2759"/>
<sequence length="829" mass="91366">MKSVSILSLATAVAADYGYGVPTTSSQLGYTTVYPGHGKEPVTVTAQYQPVPTYVNGEWSEYEAISTVITDGYGKEVTVTATNQDVTVYETKKTITHTVTATPEGYARPTGYYGGSVAPHANKTWYELYEEIHEIAYDHMGPHAISGYPGNPKYTGNKDEQGVTIKKHSGGKWTTYEHTFTYGEPKPVVTTFDAPGIYTVPANDITVATPTYVAAEQTYHAVANKPVTYGGQITEVTKPTTIAAVYIGYETQGTVTNTVIHSTTVTCSTAGTYTIVKPTTTVYDHDTTVTYPSVTQYEAGVYHHPAETVTVTEAHQAYTCSFEQTSTYPVATPAAVYSTVPSYSTGDATTSTTPYAADPSSDYDEPIESYGHASAGYVKRGGVLQRRKAASAPAKAPAVRDEIRPTDFLDGMRGYAAFIVYCCHFFMPTHPQATRGFNGYNDDQDYWLTQLPIIRLIYSGHVSVSLFFVISGFSISLKPLKLIRNGSYSAFLDTMVSATFRRPCRLYLPCLVTLAITFLVACCGAFDFSYALTKNWPFLSKPLRIPIAHHSLSKQFTDWAGQVWTWSDPLARRTRHPPYGVQLWTIPIELSCSFISFLALIGLAKVRQAVRMSITTTIAVYFLFQNHPEATLFLAGTTLAELYLIRQESAAAAAAAAPGRSTESREQKIQSSLLFGFGMFVASYPTAEGEKALFSAPLHYVASTLFGPSIRCPNLFVTIGTVILVYVVSRSPFLQTMFTTQLAKYLGKISFALYCVHQAMINSFGYRSMLFLWSFTGNDTVYRYELGLFLSWVVQTTLTIWAADVFWRFVDIPSVGISRRLEEWCLVNS</sequence>
<keyword evidence="5" id="KW-1185">Reference proteome</keyword>
<reference evidence="4 5" key="1">
    <citation type="journal article" date="2012" name="PLoS Pathog.">
        <title>Diverse lifestyles and strategies of plant pathogenesis encoded in the genomes of eighteen Dothideomycetes fungi.</title>
        <authorList>
            <person name="Ohm R.A."/>
            <person name="Feau N."/>
            <person name="Henrissat B."/>
            <person name="Schoch C.L."/>
            <person name="Horwitz B.A."/>
            <person name="Barry K.W."/>
            <person name="Condon B.J."/>
            <person name="Copeland A.C."/>
            <person name="Dhillon B."/>
            <person name="Glaser F."/>
            <person name="Hesse C.N."/>
            <person name="Kosti I."/>
            <person name="LaButti K."/>
            <person name="Lindquist E.A."/>
            <person name="Lucas S."/>
            <person name="Salamov A.A."/>
            <person name="Bradshaw R.E."/>
            <person name="Ciuffetti L."/>
            <person name="Hamelin R.C."/>
            <person name="Kema G.H.J."/>
            <person name="Lawrence C."/>
            <person name="Scott J.A."/>
            <person name="Spatafora J.W."/>
            <person name="Turgeon B.G."/>
            <person name="de Wit P.J.G.M."/>
            <person name="Zhong S."/>
            <person name="Goodwin S.B."/>
            <person name="Grigoriev I.V."/>
        </authorList>
    </citation>
    <scope>NUCLEOTIDE SEQUENCE [LARGE SCALE GENOMIC DNA]</scope>
    <source>
        <strain evidence="5">C5 / ATCC 48332 / race O</strain>
    </source>
</reference>
<feature type="chain" id="PRO_5004027164" description="Acyltransferase 3 domain-containing protein" evidence="2">
    <location>
        <begin position="21"/>
        <end position="829"/>
    </location>
</feature>
<feature type="transmembrane region" description="Helical" evidence="1">
    <location>
        <begin position="669"/>
        <end position="687"/>
    </location>
</feature>
<evidence type="ECO:0000256" key="2">
    <source>
        <dbReference type="SAM" id="SignalP"/>
    </source>
</evidence>
<dbReference type="eggNOG" id="ENOG502RYMZ">
    <property type="taxonomic scope" value="Eukaryota"/>
</dbReference>
<evidence type="ECO:0000259" key="3">
    <source>
        <dbReference type="Pfam" id="PF01757"/>
    </source>
</evidence>
<feature type="transmembrane region" description="Helical" evidence="1">
    <location>
        <begin position="583"/>
        <end position="604"/>
    </location>
</feature>
<keyword evidence="1" id="KW-0812">Transmembrane</keyword>
<accession>M2UXF5</accession>
<dbReference type="GO" id="GO:0016747">
    <property type="term" value="F:acyltransferase activity, transferring groups other than amino-acyl groups"/>
    <property type="evidence" value="ECO:0007669"/>
    <property type="project" value="InterPro"/>
</dbReference>
<reference evidence="5" key="2">
    <citation type="journal article" date="2013" name="PLoS Genet.">
        <title>Comparative genome structure, secondary metabolite, and effector coding capacity across Cochliobolus pathogens.</title>
        <authorList>
            <person name="Condon B.J."/>
            <person name="Leng Y."/>
            <person name="Wu D."/>
            <person name="Bushley K.E."/>
            <person name="Ohm R.A."/>
            <person name="Otillar R."/>
            <person name="Martin J."/>
            <person name="Schackwitz W."/>
            <person name="Grimwood J."/>
            <person name="MohdZainudin N."/>
            <person name="Xue C."/>
            <person name="Wang R."/>
            <person name="Manning V.A."/>
            <person name="Dhillon B."/>
            <person name="Tu Z.J."/>
            <person name="Steffenson B.J."/>
            <person name="Salamov A."/>
            <person name="Sun H."/>
            <person name="Lowry S."/>
            <person name="LaButti K."/>
            <person name="Han J."/>
            <person name="Copeland A."/>
            <person name="Lindquist E."/>
            <person name="Barry K."/>
            <person name="Schmutz J."/>
            <person name="Baker S.E."/>
            <person name="Ciuffetti L.M."/>
            <person name="Grigoriev I.V."/>
            <person name="Zhong S."/>
            <person name="Turgeon B.G."/>
        </authorList>
    </citation>
    <scope>NUCLEOTIDE SEQUENCE [LARGE SCALE GENOMIC DNA]</scope>
    <source>
        <strain evidence="5">C5 / ATCC 48332 / race O</strain>
    </source>
</reference>
<dbReference type="EMBL" id="KB445575">
    <property type="protein sequence ID" value="EMD92513.1"/>
    <property type="molecule type" value="Genomic_DNA"/>
</dbReference>
<dbReference type="Pfam" id="PF01757">
    <property type="entry name" value="Acyl_transf_3"/>
    <property type="match status" value="1"/>
</dbReference>
<dbReference type="PANTHER" id="PTHR23028">
    <property type="entry name" value="ACETYLTRANSFERASE"/>
    <property type="match status" value="1"/>
</dbReference>
<dbReference type="HOGENOM" id="CLU_341945_0_0_1"/>
<proteinExistence type="predicted"/>
<dbReference type="InterPro" id="IPR050879">
    <property type="entry name" value="Acyltransferase_3"/>
</dbReference>
<feature type="transmembrane region" description="Helical" evidence="1">
    <location>
        <begin position="745"/>
        <end position="766"/>
    </location>
</feature>
<evidence type="ECO:0000313" key="5">
    <source>
        <dbReference type="Proteomes" id="UP000016936"/>
    </source>
</evidence>
<dbReference type="AlphaFoldDB" id="M2UXF5"/>
<organism evidence="4 5">
    <name type="scientific">Cochliobolus heterostrophus (strain C5 / ATCC 48332 / race O)</name>
    <name type="common">Southern corn leaf blight fungus</name>
    <name type="synonym">Bipolaris maydis</name>
    <dbReference type="NCBI Taxonomy" id="701091"/>
    <lineage>
        <taxon>Eukaryota</taxon>
        <taxon>Fungi</taxon>
        <taxon>Dikarya</taxon>
        <taxon>Ascomycota</taxon>
        <taxon>Pezizomycotina</taxon>
        <taxon>Dothideomycetes</taxon>
        <taxon>Pleosporomycetidae</taxon>
        <taxon>Pleosporales</taxon>
        <taxon>Pleosporineae</taxon>
        <taxon>Pleosporaceae</taxon>
        <taxon>Bipolaris</taxon>
    </lineage>
</organism>
<keyword evidence="1" id="KW-1133">Transmembrane helix</keyword>
<feature type="transmembrane region" description="Helical" evidence="1">
    <location>
        <begin position="786"/>
        <end position="810"/>
    </location>
</feature>
<evidence type="ECO:0000313" key="4">
    <source>
        <dbReference type="EMBL" id="EMD92513.1"/>
    </source>
</evidence>
<evidence type="ECO:0000256" key="1">
    <source>
        <dbReference type="SAM" id="Phobius"/>
    </source>
</evidence>
<feature type="domain" description="Acyltransferase 3" evidence="3">
    <location>
        <begin position="408"/>
        <end position="807"/>
    </location>
</feature>
<dbReference type="PANTHER" id="PTHR23028:SF134">
    <property type="entry name" value="PUTATIVE (AFU_ORTHOLOGUE AFUA_4G08520)-RELATED"/>
    <property type="match status" value="1"/>
</dbReference>